<reference evidence="2" key="1">
    <citation type="submission" date="2016-08" db="EMBL/GenBank/DDBJ databases">
        <title>Complete Genome Seqeunce of Paenibacillus sp. BIHB 4019 from tea rhizoplane.</title>
        <authorList>
            <person name="Thakur R."/>
            <person name="Swarnkar M.K."/>
            <person name="Gulati A."/>
        </authorList>
    </citation>
    <scope>NUCLEOTIDE SEQUENCE [LARGE SCALE GENOMIC DNA]</scope>
    <source>
        <strain evidence="2">BIHB4019</strain>
    </source>
</reference>
<evidence type="ECO:0000313" key="2">
    <source>
        <dbReference type="EMBL" id="ANY65458.1"/>
    </source>
</evidence>
<organism evidence="2">
    <name type="scientific">Paenibacillus sp. BIHB 4019</name>
    <dbReference type="NCBI Taxonomy" id="1870819"/>
    <lineage>
        <taxon>Bacteria</taxon>
        <taxon>Bacillati</taxon>
        <taxon>Bacillota</taxon>
        <taxon>Bacilli</taxon>
        <taxon>Bacillales</taxon>
        <taxon>Paenibacillaceae</taxon>
        <taxon>Paenibacillus</taxon>
    </lineage>
</organism>
<dbReference type="EMBL" id="CP016808">
    <property type="protein sequence ID" value="ANY65458.1"/>
    <property type="molecule type" value="Genomic_DNA"/>
</dbReference>
<dbReference type="PANTHER" id="PTHR43308:SF5">
    <property type="entry name" value="S-LAYER PROTEIN _ PEPTIDOGLYCAN ENDO-BETA-N-ACETYLGLUCOSAMINIDASE"/>
    <property type="match status" value="1"/>
</dbReference>
<feature type="domain" description="SLH" evidence="1">
    <location>
        <begin position="110"/>
        <end position="171"/>
    </location>
</feature>
<sequence length="427" mass="46689">MKRQAKNIIAGVVSISILLQGGMAAAKEANRLNQEILKDRQVYESTSAASFKDIKGHWAEATIKQAIADGYLKGYSDGTFKPNGLITRAELASVLVRITKNKKDGSKLSLTDVPSGYWAASAIEGAVGAGFIKAGDAPGGKFKPNEAMTRYDMAKWFSQGLVRSEASFETALKEVEGTLLPFTETYKTGISKTQTPYIALARGTGLMKGNPDDSFGLENTTTRAEVAVMLYRYLRIEGSKAESYRGLNELREVGLYGTNAVSLGNATWSTDSKGVVAPVYNIMGKKFIMKGKRGTFVLNRMIVVDISKPLGTEDRGIYGNMFYQSVYDTFGVYTEATVTAEKKMKYSSEYGDSYRVLTGTVILGDAPEQFGYETLPRFYGASLQYKDFSDFLQVGKPRRVWTAIGIIGMQFITAADGTVGTIKLNRE</sequence>
<dbReference type="AlphaFoldDB" id="A0A1B2DCM7"/>
<evidence type="ECO:0000259" key="1">
    <source>
        <dbReference type="PROSITE" id="PS51272"/>
    </source>
</evidence>
<proteinExistence type="predicted"/>
<dbReference type="InterPro" id="IPR001119">
    <property type="entry name" value="SLH_dom"/>
</dbReference>
<dbReference type="PANTHER" id="PTHR43308">
    <property type="entry name" value="OUTER MEMBRANE PROTEIN ALPHA-RELATED"/>
    <property type="match status" value="1"/>
</dbReference>
<protein>
    <recommendedName>
        <fullName evidence="1">SLH domain-containing protein</fullName>
    </recommendedName>
</protein>
<name>A0A1B2DCM7_9BACL</name>
<dbReference type="PROSITE" id="PS51272">
    <property type="entry name" value="SLH"/>
    <property type="match status" value="3"/>
</dbReference>
<dbReference type="Pfam" id="PF00395">
    <property type="entry name" value="SLH"/>
    <property type="match status" value="3"/>
</dbReference>
<feature type="domain" description="SLH" evidence="1">
    <location>
        <begin position="46"/>
        <end position="109"/>
    </location>
</feature>
<dbReference type="InterPro" id="IPR051465">
    <property type="entry name" value="Cell_Envelope_Struct_Comp"/>
</dbReference>
<feature type="domain" description="SLH" evidence="1">
    <location>
        <begin position="181"/>
        <end position="244"/>
    </location>
</feature>
<gene>
    <name evidence="2" type="ORF">BBD42_02490</name>
</gene>
<accession>A0A1B2DCM7</accession>
<dbReference type="RefSeq" id="WP_099516855.1">
    <property type="nucleotide sequence ID" value="NZ_CP016808.1"/>
</dbReference>